<sequence>MNINEIKPNPSNPRKIDADDFAKLVKSIKDDPKLLEAKPLIIDENNVILGGNQRYRACLELGIQDVPIIKMANLTNQEKKKLLVIDNTHYGKWDMDMLANDGWEIGDLDEWGVNVDFLVPTNEEPKSIDNTKKGKVCPNCGLSL</sequence>
<accession>A0A6J5M6K2</accession>
<proteinExistence type="predicted"/>
<feature type="domain" description="ParB-like N-terminal" evidence="1">
    <location>
        <begin position="2"/>
        <end position="88"/>
    </location>
</feature>
<reference evidence="2" key="1">
    <citation type="submission" date="2020-04" db="EMBL/GenBank/DDBJ databases">
        <authorList>
            <person name="Chiriac C."/>
            <person name="Salcher M."/>
            <person name="Ghai R."/>
            <person name="Kavagutti S V."/>
        </authorList>
    </citation>
    <scope>NUCLEOTIDE SEQUENCE</scope>
</reference>
<dbReference type="SMART" id="SM00470">
    <property type="entry name" value="ParB"/>
    <property type="match status" value="1"/>
</dbReference>
<name>A0A6J5M6K2_9CAUD</name>
<protein>
    <submittedName>
        <fullName evidence="2">ParB/Sulfiredoxin</fullName>
    </submittedName>
</protein>
<dbReference type="SUPFAM" id="SSF110849">
    <property type="entry name" value="ParB/Sulfiredoxin"/>
    <property type="match status" value="1"/>
</dbReference>
<dbReference type="Gene3D" id="3.90.1530.10">
    <property type="entry name" value="Conserved hypothetical protein from pyrococcus furiosus pfu- 392566-001, ParB domain"/>
    <property type="match status" value="1"/>
</dbReference>
<dbReference type="InterPro" id="IPR003115">
    <property type="entry name" value="ParB_N"/>
</dbReference>
<dbReference type="EMBL" id="LR796396">
    <property type="protein sequence ID" value="CAB4141762.1"/>
    <property type="molecule type" value="Genomic_DNA"/>
</dbReference>
<evidence type="ECO:0000313" key="2">
    <source>
        <dbReference type="EMBL" id="CAB4141762.1"/>
    </source>
</evidence>
<dbReference type="InterPro" id="IPR036086">
    <property type="entry name" value="ParB/Sulfiredoxin_sf"/>
</dbReference>
<gene>
    <name evidence="2" type="ORF">UFOVP426_44</name>
</gene>
<organism evidence="2">
    <name type="scientific">uncultured Caudovirales phage</name>
    <dbReference type="NCBI Taxonomy" id="2100421"/>
    <lineage>
        <taxon>Viruses</taxon>
        <taxon>Duplodnaviria</taxon>
        <taxon>Heunggongvirae</taxon>
        <taxon>Uroviricota</taxon>
        <taxon>Caudoviricetes</taxon>
        <taxon>Peduoviridae</taxon>
        <taxon>Maltschvirus</taxon>
        <taxon>Maltschvirus maltsch</taxon>
    </lineage>
</organism>
<evidence type="ECO:0000259" key="1">
    <source>
        <dbReference type="SMART" id="SM00470"/>
    </source>
</evidence>
<dbReference type="Pfam" id="PF02195">
    <property type="entry name" value="ParB_N"/>
    <property type="match status" value="1"/>
</dbReference>